<dbReference type="SFLD" id="SFLDG01140">
    <property type="entry name" value="C2.B:_Phosphomannomutase_and_P"/>
    <property type="match status" value="1"/>
</dbReference>
<proteinExistence type="predicted"/>
<dbReference type="GO" id="GO:0016791">
    <property type="term" value="F:phosphatase activity"/>
    <property type="evidence" value="ECO:0007669"/>
    <property type="project" value="TreeGrafter"/>
</dbReference>
<reference evidence="1" key="1">
    <citation type="journal article" date="2014" name="Int. J. Syst. Evol. Microbiol.">
        <title>Complete genome sequence of Corynebacterium casei LMG S-19264T (=DSM 44701T), isolated from a smear-ripened cheese.</title>
        <authorList>
            <consortium name="US DOE Joint Genome Institute (JGI-PGF)"/>
            <person name="Walter F."/>
            <person name="Albersmeier A."/>
            <person name="Kalinowski J."/>
            <person name="Ruckert C."/>
        </authorList>
    </citation>
    <scope>NUCLEOTIDE SEQUENCE</scope>
    <source>
        <strain evidence="1">JCM 15325</strain>
    </source>
</reference>
<dbReference type="AlphaFoldDB" id="A0A917S2B8"/>
<dbReference type="Gene3D" id="3.30.1240.10">
    <property type="match status" value="1"/>
</dbReference>
<dbReference type="Proteomes" id="UP000654670">
    <property type="component" value="Unassembled WGS sequence"/>
</dbReference>
<organism evidence="1 2">
    <name type="scientific">Sporolactobacillus putidus</name>
    <dbReference type="NCBI Taxonomy" id="492735"/>
    <lineage>
        <taxon>Bacteria</taxon>
        <taxon>Bacillati</taxon>
        <taxon>Bacillota</taxon>
        <taxon>Bacilli</taxon>
        <taxon>Bacillales</taxon>
        <taxon>Sporolactobacillaceae</taxon>
        <taxon>Sporolactobacillus</taxon>
    </lineage>
</organism>
<dbReference type="SUPFAM" id="SSF56784">
    <property type="entry name" value="HAD-like"/>
    <property type="match status" value="1"/>
</dbReference>
<dbReference type="NCBIfam" id="TIGR01484">
    <property type="entry name" value="HAD-SF-IIB"/>
    <property type="match status" value="1"/>
</dbReference>
<dbReference type="InterPro" id="IPR023214">
    <property type="entry name" value="HAD_sf"/>
</dbReference>
<dbReference type="RefSeq" id="WP_188802544.1">
    <property type="nucleotide sequence ID" value="NZ_BMOK01000005.1"/>
</dbReference>
<dbReference type="PANTHER" id="PTHR10000">
    <property type="entry name" value="PHOSPHOSERINE PHOSPHATASE"/>
    <property type="match status" value="1"/>
</dbReference>
<evidence type="ECO:0000313" key="2">
    <source>
        <dbReference type="Proteomes" id="UP000654670"/>
    </source>
</evidence>
<name>A0A917S2B8_9BACL</name>
<dbReference type="GO" id="GO:0005829">
    <property type="term" value="C:cytosol"/>
    <property type="evidence" value="ECO:0007669"/>
    <property type="project" value="TreeGrafter"/>
</dbReference>
<dbReference type="InterPro" id="IPR036412">
    <property type="entry name" value="HAD-like_sf"/>
</dbReference>
<comment type="caution">
    <text evidence="1">The sequence shown here is derived from an EMBL/GenBank/DDBJ whole genome shotgun (WGS) entry which is preliminary data.</text>
</comment>
<sequence>MYQTVMTDLDGTVLTPLNTVTDELRNYLRVLRKRGVHIFAVTGRPYKDAWDVLQEDFPADGMVSANGMAVYAGNENIFQGALSEELVPELIRRAERAEIYYELNPAEGGRVTLAQDRPYILEQICGPKPGSVSENEWLSRLRAVNQIITWKDKVTLPEISTVSKMYFFSKHVEKMRQWKQELAELSLEMPFDFFSSSQNNAEVTAKGVSKASGIQTLLHHYRLPLETALAVGDGENDLPMFRVAGHSAAMKNAPDHVKARADEVTDYSYAENGLYHFLKKTFD</sequence>
<evidence type="ECO:0000313" key="1">
    <source>
        <dbReference type="EMBL" id="GGL52527.1"/>
    </source>
</evidence>
<dbReference type="Gene3D" id="3.40.50.1000">
    <property type="entry name" value="HAD superfamily/HAD-like"/>
    <property type="match status" value="1"/>
</dbReference>
<dbReference type="Pfam" id="PF08282">
    <property type="entry name" value="Hydrolase_3"/>
    <property type="match status" value="1"/>
</dbReference>
<keyword evidence="2" id="KW-1185">Reference proteome</keyword>
<dbReference type="EMBL" id="BMOK01000005">
    <property type="protein sequence ID" value="GGL52527.1"/>
    <property type="molecule type" value="Genomic_DNA"/>
</dbReference>
<dbReference type="NCBIfam" id="TIGR00099">
    <property type="entry name" value="Cof-subfamily"/>
    <property type="match status" value="1"/>
</dbReference>
<protein>
    <submittedName>
        <fullName evidence="1">Haloacid dehalogenase</fullName>
    </submittedName>
</protein>
<dbReference type="PROSITE" id="PS01229">
    <property type="entry name" value="COF_2"/>
    <property type="match status" value="1"/>
</dbReference>
<gene>
    <name evidence="1" type="ORF">GCM10007968_15720</name>
</gene>
<accession>A0A917S2B8</accession>
<reference evidence="1" key="2">
    <citation type="submission" date="2020-09" db="EMBL/GenBank/DDBJ databases">
        <authorList>
            <person name="Sun Q."/>
            <person name="Ohkuma M."/>
        </authorList>
    </citation>
    <scope>NUCLEOTIDE SEQUENCE</scope>
    <source>
        <strain evidence="1">JCM 15325</strain>
    </source>
</reference>
<dbReference type="PANTHER" id="PTHR10000:SF55">
    <property type="entry name" value="5-AMINO-6-(5-PHOSPHO-D-RIBITYLAMINO)URACIL PHOSPHATASE YCSE"/>
    <property type="match status" value="1"/>
</dbReference>
<dbReference type="InterPro" id="IPR006379">
    <property type="entry name" value="HAD-SF_hydro_IIB"/>
</dbReference>
<dbReference type="SFLD" id="SFLDS00003">
    <property type="entry name" value="Haloacid_Dehalogenase"/>
    <property type="match status" value="1"/>
</dbReference>
<dbReference type="GO" id="GO:0000287">
    <property type="term" value="F:magnesium ion binding"/>
    <property type="evidence" value="ECO:0007669"/>
    <property type="project" value="TreeGrafter"/>
</dbReference>
<dbReference type="InterPro" id="IPR000150">
    <property type="entry name" value="Cof"/>
</dbReference>